<keyword evidence="1 2" id="KW-0732">Signal</keyword>
<organism evidence="4 5">
    <name type="scientific">Pseudoponticoccus marisrubri</name>
    <dbReference type="NCBI Taxonomy" id="1685382"/>
    <lineage>
        <taxon>Bacteria</taxon>
        <taxon>Pseudomonadati</taxon>
        <taxon>Pseudomonadota</taxon>
        <taxon>Alphaproteobacteria</taxon>
        <taxon>Rhodobacterales</taxon>
        <taxon>Roseobacteraceae</taxon>
        <taxon>Pseudoponticoccus</taxon>
    </lineage>
</organism>
<feature type="domain" description="Polysaccharide export protein N-terminal" evidence="3">
    <location>
        <begin position="93"/>
        <end position="163"/>
    </location>
</feature>
<evidence type="ECO:0000259" key="3">
    <source>
        <dbReference type="Pfam" id="PF02563"/>
    </source>
</evidence>
<dbReference type="PANTHER" id="PTHR33619:SF3">
    <property type="entry name" value="POLYSACCHARIDE EXPORT PROTEIN GFCE-RELATED"/>
    <property type="match status" value="1"/>
</dbReference>
<comment type="caution">
    <text evidence="4">The sequence shown here is derived from an EMBL/GenBank/DDBJ whole genome shotgun (WGS) entry which is preliminary data.</text>
</comment>
<feature type="signal peptide" evidence="2">
    <location>
        <begin position="1"/>
        <end position="26"/>
    </location>
</feature>
<feature type="chain" id="PRO_5006936560" evidence="2">
    <location>
        <begin position="27"/>
        <end position="408"/>
    </location>
</feature>
<dbReference type="OrthoDB" id="494751at2"/>
<dbReference type="Gene3D" id="3.10.560.10">
    <property type="entry name" value="Outer membrane lipoprotein wza domain like"/>
    <property type="match status" value="1"/>
</dbReference>
<accession>A0A0W7WPU5</accession>
<name>A0A0W7WPU5_9RHOB</name>
<dbReference type="InterPro" id="IPR049712">
    <property type="entry name" value="Poly_export"/>
</dbReference>
<evidence type="ECO:0000256" key="1">
    <source>
        <dbReference type="ARBA" id="ARBA00022729"/>
    </source>
</evidence>
<dbReference type="RefSeq" id="WP_058860547.1">
    <property type="nucleotide sequence ID" value="NZ_LPXO01000001.1"/>
</dbReference>
<dbReference type="PANTHER" id="PTHR33619">
    <property type="entry name" value="POLYSACCHARIDE EXPORT PROTEIN GFCE-RELATED"/>
    <property type="match status" value="1"/>
</dbReference>
<dbReference type="InterPro" id="IPR003715">
    <property type="entry name" value="Poly_export_N"/>
</dbReference>
<protein>
    <submittedName>
        <fullName evidence="4">Polysaccharide biosynthesis protein</fullName>
    </submittedName>
</protein>
<evidence type="ECO:0000313" key="4">
    <source>
        <dbReference type="EMBL" id="KUF12603.1"/>
    </source>
</evidence>
<dbReference type="EMBL" id="LPXO01000001">
    <property type="protein sequence ID" value="KUF12603.1"/>
    <property type="molecule type" value="Genomic_DNA"/>
</dbReference>
<dbReference type="Pfam" id="PF02563">
    <property type="entry name" value="Poly_export"/>
    <property type="match status" value="1"/>
</dbReference>
<dbReference type="GO" id="GO:0015159">
    <property type="term" value="F:polysaccharide transmembrane transporter activity"/>
    <property type="evidence" value="ECO:0007669"/>
    <property type="project" value="InterPro"/>
</dbReference>
<reference evidence="4 5" key="1">
    <citation type="submission" date="2015-12" db="EMBL/GenBank/DDBJ databases">
        <authorList>
            <person name="Shamseldin A."/>
            <person name="Moawad H."/>
            <person name="Abd El-Rahim W.M."/>
            <person name="Sadowsky M.J."/>
        </authorList>
    </citation>
    <scope>NUCLEOTIDE SEQUENCE [LARGE SCALE GENOMIC DNA]</scope>
    <source>
        <strain evidence="4 5">SJ5A-1</strain>
    </source>
</reference>
<dbReference type="STRING" id="1685382.AVJ23_02460"/>
<gene>
    <name evidence="4" type="ORF">AVJ23_02460</name>
</gene>
<dbReference type="Proteomes" id="UP000054396">
    <property type="component" value="Unassembled WGS sequence"/>
</dbReference>
<keyword evidence="5" id="KW-1185">Reference proteome</keyword>
<evidence type="ECO:0000256" key="2">
    <source>
        <dbReference type="SAM" id="SignalP"/>
    </source>
</evidence>
<proteinExistence type="predicted"/>
<dbReference type="AlphaFoldDB" id="A0A0W7WPU5"/>
<sequence length="408" mass="42983">MPIPISLRLGACLGLGLLAGCGAAPAPENVAPVASGGGYQAQYRDPPRQSDDAVYLVSARMNAERCRPAAGGPAGSGKAAGAVQAARALRGERLSRNDLVDVRVGDDETFNGDYVISRDGMLKLPFLPPIPAQGRRPEDVEADLARLLVREELYDTAPRISVRTADFASVNVAVSGAVFEPHSVEIGGLSAENIDRARQGALGASTEARNLSAAIRAAGGVRPDADLSAIALYRNGRKHVLDLRGVFEGRHAVDVMLLTGDEIVVPSRQCFQDDLMRPSPVSPPGVSLFLSNLTQPATGNAPSAVGRDVRQVPYGTRFMQAVVDTNCVGGARATSAHRSAVLFTRNPVTGVSIVIERQIEDQLRRADRDDFDPYLLPGDAIACYDSSVTNVAEAARVVGAVGAVALMR</sequence>
<evidence type="ECO:0000313" key="5">
    <source>
        <dbReference type="Proteomes" id="UP000054396"/>
    </source>
</evidence>